<dbReference type="GO" id="GO:0003677">
    <property type="term" value="F:DNA binding"/>
    <property type="evidence" value="ECO:0007669"/>
    <property type="project" value="UniProtKB-KW"/>
</dbReference>
<evidence type="ECO:0000313" key="10">
    <source>
        <dbReference type="Proteomes" id="UP000315377"/>
    </source>
</evidence>
<dbReference type="SUPFAM" id="SSF46894">
    <property type="entry name" value="C-terminal effector domain of the bipartite response regulators"/>
    <property type="match status" value="1"/>
</dbReference>
<dbReference type="PROSITE" id="PS50110">
    <property type="entry name" value="RESPONSE_REGULATORY"/>
    <property type="match status" value="1"/>
</dbReference>
<evidence type="ECO:0000313" key="8">
    <source>
        <dbReference type="EMBL" id="MCY9607238.1"/>
    </source>
</evidence>
<keyword evidence="4" id="KW-0804">Transcription</keyword>
<dbReference type="CDD" id="cd06170">
    <property type="entry name" value="LuxR_C_like"/>
    <property type="match status" value="1"/>
</dbReference>
<dbReference type="SMART" id="SM00448">
    <property type="entry name" value="REC"/>
    <property type="match status" value="1"/>
</dbReference>
<feature type="modified residue" description="4-aspartylphosphate" evidence="5">
    <location>
        <position position="55"/>
    </location>
</feature>
<dbReference type="Proteomes" id="UP000315377">
    <property type="component" value="Chromosome"/>
</dbReference>
<dbReference type="CDD" id="cd17535">
    <property type="entry name" value="REC_NarL-like"/>
    <property type="match status" value="1"/>
</dbReference>
<sequence length="217" mass="24138">MSIKVLLVDDHAVVLRGLQFFLKMQPDIDIVGEAMTGAEAIRMVETLHPDVVLMDLMLPQMNGIEATRHIRRHHPDTRVLVLTSFVDKDYVVPAVQAGANGYVMKDIMPNELVQAIIEVHRGQVKLHPNVTEQLMSHLSAQPNEAPEDGEPPLELLTGREVEVLRQIARGRTNKEIAAHFNIKEKTVKTHVSNLLGKLGMNARTQAAVYAVKRGLAE</sequence>
<feature type="domain" description="HTH luxR-type" evidence="6">
    <location>
        <begin position="149"/>
        <end position="214"/>
    </location>
</feature>
<dbReference type="Pfam" id="PF00196">
    <property type="entry name" value="GerE"/>
    <property type="match status" value="1"/>
</dbReference>
<reference evidence="8 11" key="2">
    <citation type="submission" date="2022-05" db="EMBL/GenBank/DDBJ databases">
        <title>Genome Sequencing of Bee-Associated Microbes.</title>
        <authorList>
            <person name="Dunlap C."/>
        </authorList>
    </citation>
    <scope>NUCLEOTIDE SEQUENCE [LARGE SCALE GENOMIC DNA]</scope>
    <source>
        <strain evidence="8 11">NRRL B-14613</strain>
    </source>
</reference>
<keyword evidence="3" id="KW-0238">DNA-binding</keyword>
<dbReference type="SMART" id="SM00421">
    <property type="entry name" value="HTH_LUXR"/>
    <property type="match status" value="1"/>
</dbReference>
<dbReference type="RefSeq" id="WP_087440481.1">
    <property type="nucleotide sequence ID" value="NZ_CABMNB010000006.1"/>
</dbReference>
<dbReference type="PANTHER" id="PTHR43214">
    <property type="entry name" value="TWO-COMPONENT RESPONSE REGULATOR"/>
    <property type="match status" value="1"/>
</dbReference>
<proteinExistence type="predicted"/>
<feature type="domain" description="Response regulatory" evidence="7">
    <location>
        <begin position="4"/>
        <end position="120"/>
    </location>
</feature>
<evidence type="ECO:0000256" key="1">
    <source>
        <dbReference type="ARBA" id="ARBA00022553"/>
    </source>
</evidence>
<evidence type="ECO:0000313" key="9">
    <source>
        <dbReference type="EMBL" id="QDM42531.1"/>
    </source>
</evidence>
<dbReference type="SUPFAM" id="SSF52172">
    <property type="entry name" value="CheY-like"/>
    <property type="match status" value="1"/>
</dbReference>
<dbReference type="InterPro" id="IPR016032">
    <property type="entry name" value="Sig_transdc_resp-reg_C-effctor"/>
</dbReference>
<reference evidence="9 10" key="1">
    <citation type="submission" date="2019-07" db="EMBL/GenBank/DDBJ databases">
        <title>Paenibacillus thiaminolyticus NRRL B-4156.</title>
        <authorList>
            <person name="Hehnly C."/>
            <person name="Zhang L."/>
        </authorList>
    </citation>
    <scope>NUCLEOTIDE SEQUENCE [LARGE SCALE GENOMIC DNA]</scope>
    <source>
        <strain evidence="9 10">NRRL B-4156</strain>
    </source>
</reference>
<evidence type="ECO:0000256" key="3">
    <source>
        <dbReference type="ARBA" id="ARBA00023125"/>
    </source>
</evidence>
<dbReference type="GeneID" id="76994890"/>
<dbReference type="InterPro" id="IPR011006">
    <property type="entry name" value="CheY-like_superfamily"/>
</dbReference>
<dbReference type="InterPro" id="IPR000792">
    <property type="entry name" value="Tscrpt_reg_LuxR_C"/>
</dbReference>
<keyword evidence="11" id="KW-1185">Reference proteome</keyword>
<protein>
    <submittedName>
        <fullName evidence="9">Response regulator transcription factor</fullName>
    </submittedName>
</protein>
<dbReference type="GO" id="GO:0006355">
    <property type="term" value="P:regulation of DNA-templated transcription"/>
    <property type="evidence" value="ECO:0007669"/>
    <property type="project" value="InterPro"/>
</dbReference>
<dbReference type="AlphaFoldDB" id="A0AAP9IZJ8"/>
<dbReference type="Gene3D" id="3.40.50.2300">
    <property type="match status" value="1"/>
</dbReference>
<dbReference type="PRINTS" id="PR00038">
    <property type="entry name" value="HTHLUXR"/>
</dbReference>
<keyword evidence="2" id="KW-0805">Transcription regulation</keyword>
<dbReference type="Pfam" id="PF00072">
    <property type="entry name" value="Response_reg"/>
    <property type="match status" value="1"/>
</dbReference>
<dbReference type="PROSITE" id="PS00622">
    <property type="entry name" value="HTH_LUXR_1"/>
    <property type="match status" value="1"/>
</dbReference>
<accession>A0AAP9IZJ8</accession>
<dbReference type="InterPro" id="IPR058245">
    <property type="entry name" value="NreC/VraR/RcsB-like_REC"/>
</dbReference>
<dbReference type="EMBL" id="CP041405">
    <property type="protein sequence ID" value="QDM42531.1"/>
    <property type="molecule type" value="Genomic_DNA"/>
</dbReference>
<evidence type="ECO:0000256" key="2">
    <source>
        <dbReference type="ARBA" id="ARBA00023015"/>
    </source>
</evidence>
<dbReference type="InterPro" id="IPR001789">
    <property type="entry name" value="Sig_transdc_resp-reg_receiver"/>
</dbReference>
<evidence type="ECO:0000259" key="7">
    <source>
        <dbReference type="PROSITE" id="PS50110"/>
    </source>
</evidence>
<evidence type="ECO:0000256" key="4">
    <source>
        <dbReference type="ARBA" id="ARBA00023163"/>
    </source>
</evidence>
<dbReference type="Proteomes" id="UP001209276">
    <property type="component" value="Unassembled WGS sequence"/>
</dbReference>
<dbReference type="InterPro" id="IPR039420">
    <property type="entry name" value="WalR-like"/>
</dbReference>
<evidence type="ECO:0000256" key="5">
    <source>
        <dbReference type="PROSITE-ProRule" id="PRU00169"/>
    </source>
</evidence>
<organism evidence="9 10">
    <name type="scientific">Paenibacillus thiaminolyticus</name>
    <name type="common">Bacillus thiaminolyticus</name>
    <dbReference type="NCBI Taxonomy" id="49283"/>
    <lineage>
        <taxon>Bacteria</taxon>
        <taxon>Bacillati</taxon>
        <taxon>Bacillota</taxon>
        <taxon>Bacilli</taxon>
        <taxon>Bacillales</taxon>
        <taxon>Paenibacillaceae</taxon>
        <taxon>Paenibacillus</taxon>
    </lineage>
</organism>
<name>A0AAP9IZJ8_PANTH</name>
<dbReference type="GO" id="GO:0000160">
    <property type="term" value="P:phosphorelay signal transduction system"/>
    <property type="evidence" value="ECO:0007669"/>
    <property type="project" value="InterPro"/>
</dbReference>
<dbReference type="PROSITE" id="PS50043">
    <property type="entry name" value="HTH_LUXR_2"/>
    <property type="match status" value="1"/>
</dbReference>
<evidence type="ECO:0000259" key="6">
    <source>
        <dbReference type="PROSITE" id="PS50043"/>
    </source>
</evidence>
<evidence type="ECO:0000313" key="11">
    <source>
        <dbReference type="Proteomes" id="UP001209276"/>
    </source>
</evidence>
<dbReference type="EMBL" id="JAMDMM010000018">
    <property type="protein sequence ID" value="MCY9607238.1"/>
    <property type="molecule type" value="Genomic_DNA"/>
</dbReference>
<dbReference type="PANTHER" id="PTHR43214:SF43">
    <property type="entry name" value="TWO-COMPONENT RESPONSE REGULATOR"/>
    <property type="match status" value="1"/>
</dbReference>
<keyword evidence="1 5" id="KW-0597">Phosphoprotein</keyword>
<gene>
    <name evidence="9" type="ORF">FLT43_02705</name>
    <name evidence="8" type="ORF">M5W83_08760</name>
</gene>